<dbReference type="GO" id="GO:0003677">
    <property type="term" value="F:DNA binding"/>
    <property type="evidence" value="ECO:0007669"/>
    <property type="project" value="UniProtKB-KW"/>
</dbReference>
<evidence type="ECO:0000259" key="5">
    <source>
        <dbReference type="PROSITE" id="PS50937"/>
    </source>
</evidence>
<dbReference type="PANTHER" id="PTHR30204:SF69">
    <property type="entry name" value="MERR-FAMILY TRANSCRIPTIONAL REGULATOR"/>
    <property type="match status" value="1"/>
</dbReference>
<dbReference type="PANTHER" id="PTHR30204">
    <property type="entry name" value="REDOX-CYCLING DRUG-SENSING TRANSCRIPTIONAL ACTIVATOR SOXR"/>
    <property type="match status" value="1"/>
</dbReference>
<evidence type="ECO:0000313" key="7">
    <source>
        <dbReference type="Proteomes" id="UP000198677"/>
    </source>
</evidence>
<evidence type="ECO:0000256" key="3">
    <source>
        <dbReference type="ARBA" id="ARBA00023125"/>
    </source>
</evidence>
<dbReference type="AlphaFoldDB" id="A0A1H7W8J0"/>
<keyword evidence="1" id="KW-0678">Repressor</keyword>
<keyword evidence="4" id="KW-0804">Transcription</keyword>
<evidence type="ECO:0000256" key="2">
    <source>
        <dbReference type="ARBA" id="ARBA00023015"/>
    </source>
</evidence>
<keyword evidence="7" id="KW-1185">Reference proteome</keyword>
<dbReference type="Proteomes" id="UP000198677">
    <property type="component" value="Unassembled WGS sequence"/>
</dbReference>
<name>A0A1H7W8J0_9NOCA</name>
<dbReference type="RefSeq" id="WP_072753089.1">
    <property type="nucleotide sequence ID" value="NZ_FOAW01000025.1"/>
</dbReference>
<dbReference type="InterPro" id="IPR047057">
    <property type="entry name" value="MerR_fam"/>
</dbReference>
<organism evidence="6 7">
    <name type="scientific">Rhodococcus maanshanensis</name>
    <dbReference type="NCBI Taxonomy" id="183556"/>
    <lineage>
        <taxon>Bacteria</taxon>
        <taxon>Bacillati</taxon>
        <taxon>Actinomycetota</taxon>
        <taxon>Actinomycetes</taxon>
        <taxon>Mycobacteriales</taxon>
        <taxon>Nocardiaceae</taxon>
        <taxon>Rhodococcus</taxon>
    </lineage>
</organism>
<evidence type="ECO:0000256" key="4">
    <source>
        <dbReference type="ARBA" id="ARBA00023163"/>
    </source>
</evidence>
<dbReference type="InterPro" id="IPR000551">
    <property type="entry name" value="MerR-type_HTH_dom"/>
</dbReference>
<feature type="domain" description="HTH merR-type" evidence="5">
    <location>
        <begin position="1"/>
        <end position="68"/>
    </location>
</feature>
<reference evidence="7" key="1">
    <citation type="submission" date="2016-10" db="EMBL/GenBank/DDBJ databases">
        <authorList>
            <person name="Varghese N."/>
            <person name="Submissions S."/>
        </authorList>
    </citation>
    <scope>NUCLEOTIDE SEQUENCE [LARGE SCALE GENOMIC DNA]</scope>
    <source>
        <strain evidence="7">DSM 44675</strain>
    </source>
</reference>
<evidence type="ECO:0000313" key="6">
    <source>
        <dbReference type="EMBL" id="SEM17395.1"/>
    </source>
</evidence>
<dbReference type="EMBL" id="FOAW01000025">
    <property type="protein sequence ID" value="SEM17395.1"/>
    <property type="molecule type" value="Genomic_DNA"/>
</dbReference>
<dbReference type="Pfam" id="PF13411">
    <property type="entry name" value="MerR_1"/>
    <property type="match status" value="1"/>
</dbReference>
<sequence>MRISELSAITGASARMLRHYESAGLLSPGRDLNGYRHYAPEDAKTVHDVRCLLASGLSLSEAASMLHIVCGDEPNASAGEREAALVKLDERSRQLDEAIARLIAEKVGIEEIRSNIERNYGRA</sequence>
<dbReference type="InterPro" id="IPR009061">
    <property type="entry name" value="DNA-bd_dom_put_sf"/>
</dbReference>
<dbReference type="GO" id="GO:0003700">
    <property type="term" value="F:DNA-binding transcription factor activity"/>
    <property type="evidence" value="ECO:0007669"/>
    <property type="project" value="InterPro"/>
</dbReference>
<keyword evidence="2" id="KW-0805">Transcription regulation</keyword>
<proteinExistence type="predicted"/>
<keyword evidence="3 6" id="KW-0238">DNA-binding</keyword>
<protein>
    <submittedName>
        <fullName evidence="6">DNA-binding transcriptional regulator, MerR family</fullName>
    </submittedName>
</protein>
<dbReference type="SMART" id="SM00422">
    <property type="entry name" value="HTH_MERR"/>
    <property type="match status" value="1"/>
</dbReference>
<dbReference type="Gene3D" id="1.10.1660.10">
    <property type="match status" value="1"/>
</dbReference>
<accession>A0A1H7W8J0</accession>
<dbReference type="PROSITE" id="PS50937">
    <property type="entry name" value="HTH_MERR_2"/>
    <property type="match status" value="1"/>
</dbReference>
<dbReference type="SUPFAM" id="SSF46955">
    <property type="entry name" value="Putative DNA-binding domain"/>
    <property type="match status" value="1"/>
</dbReference>
<evidence type="ECO:0000256" key="1">
    <source>
        <dbReference type="ARBA" id="ARBA00022491"/>
    </source>
</evidence>
<gene>
    <name evidence="6" type="ORF">SAMN05444583_12522</name>
</gene>
<dbReference type="OrthoDB" id="4567915at2"/>